<dbReference type="EMBL" id="CP032364">
    <property type="protein sequence ID" value="AYA99593.1"/>
    <property type="molecule type" value="Genomic_DNA"/>
</dbReference>
<dbReference type="SUPFAM" id="SSF56112">
    <property type="entry name" value="Protein kinase-like (PK-like)"/>
    <property type="match status" value="1"/>
</dbReference>
<dbReference type="CDD" id="cd14014">
    <property type="entry name" value="STKc_PknB_like"/>
    <property type="match status" value="1"/>
</dbReference>
<dbReference type="AlphaFoldDB" id="A0A385Q484"/>
<gene>
    <name evidence="1" type="ORF">D4A81_06375</name>
</gene>
<dbReference type="Pfam" id="PF00498">
    <property type="entry name" value="FHA"/>
    <property type="match status" value="1"/>
</dbReference>
<dbReference type="CDD" id="cd00060">
    <property type="entry name" value="FHA"/>
    <property type="match status" value="1"/>
</dbReference>
<evidence type="ECO:0000313" key="2">
    <source>
        <dbReference type="Proteomes" id="UP000265562"/>
    </source>
</evidence>
<dbReference type="GO" id="GO:0004674">
    <property type="term" value="F:protein serine/threonine kinase activity"/>
    <property type="evidence" value="ECO:0007669"/>
    <property type="project" value="TreeGrafter"/>
</dbReference>
<dbReference type="PROSITE" id="PS00109">
    <property type="entry name" value="PROTEIN_KINASE_TYR"/>
    <property type="match status" value="1"/>
</dbReference>
<organism evidence="1 2">
    <name type="scientific">Lachnoanaerobaculum umeaense</name>
    <dbReference type="NCBI Taxonomy" id="617123"/>
    <lineage>
        <taxon>Bacteria</taxon>
        <taxon>Bacillati</taxon>
        <taxon>Bacillota</taxon>
        <taxon>Clostridia</taxon>
        <taxon>Lachnospirales</taxon>
        <taxon>Lachnospiraceae</taxon>
        <taxon>Lachnoanaerobaculum</taxon>
    </lineage>
</organism>
<dbReference type="InterPro" id="IPR053235">
    <property type="entry name" value="Ser_Thr_kinase"/>
</dbReference>
<dbReference type="GO" id="GO:0005737">
    <property type="term" value="C:cytoplasm"/>
    <property type="evidence" value="ECO:0007669"/>
    <property type="project" value="TreeGrafter"/>
</dbReference>
<dbReference type="InterPro" id="IPR008266">
    <property type="entry name" value="Tyr_kinase_AS"/>
</dbReference>
<proteinExistence type="predicted"/>
<dbReference type="KEGG" id="lua:D4A81_06375"/>
<dbReference type="Proteomes" id="UP000265562">
    <property type="component" value="Chromosome"/>
</dbReference>
<dbReference type="InterPro" id="IPR008984">
    <property type="entry name" value="SMAD_FHA_dom_sf"/>
</dbReference>
<dbReference type="InterPro" id="IPR011009">
    <property type="entry name" value="Kinase-like_dom_sf"/>
</dbReference>
<dbReference type="Gene3D" id="3.30.200.20">
    <property type="entry name" value="Phosphorylase Kinase, domain 1"/>
    <property type="match status" value="1"/>
</dbReference>
<dbReference type="PANTHER" id="PTHR24361">
    <property type="entry name" value="MITOGEN-ACTIVATED KINASE KINASE KINASE"/>
    <property type="match status" value="1"/>
</dbReference>
<dbReference type="Pfam" id="PF00069">
    <property type="entry name" value="Pkinase"/>
    <property type="match status" value="1"/>
</dbReference>
<sequence>MVYEMKKDMCPNCFLNEYTFNDNYITGICSNCGYTMASENISDRALRPKTKLNNGKYILGKKLGEGGFGITYKAVDLFNGGICCIKEYFPFTDSNRAKNSNFLVAKEDKRLEFEDGEEKFRREMSALNVLKGVDGVVQFRDQFSENGTLYYVMEYLEGWNLSRFIKIFKPTFAGVTEIILKVAKILMVMHEKSQPIYHRDISPENIYIADNKVYLIDFGNAKVIILDSDRRDKRLIFKPGFGAPEQAVYDAPQGAYTDVYGLASSYYYALTGLRIPSAVDRRNGAIYTSLCYIDKNIPREISDAVDRALQMDIHMRTGSVREFIEEICTTKRLNILPKFKIMYGPNAGREGRLNADKNYIIGRETCDIIINWCEISKRHVTIRYNSREKNFDVTDTSTNGTFVDGIKLEKGRTYKMYPATTLVLGDNVSRICLDASYLLN</sequence>
<dbReference type="PROSITE" id="PS50011">
    <property type="entry name" value="PROTEIN_KINASE_DOM"/>
    <property type="match status" value="1"/>
</dbReference>
<dbReference type="PROSITE" id="PS50006">
    <property type="entry name" value="FHA_DOMAIN"/>
    <property type="match status" value="1"/>
</dbReference>
<evidence type="ECO:0000313" key="1">
    <source>
        <dbReference type="EMBL" id="AYA99593.1"/>
    </source>
</evidence>
<name>A0A385Q484_9FIRM</name>
<dbReference type="GO" id="GO:0005524">
    <property type="term" value="F:ATP binding"/>
    <property type="evidence" value="ECO:0007669"/>
    <property type="project" value="InterPro"/>
</dbReference>
<dbReference type="InterPro" id="IPR000719">
    <property type="entry name" value="Prot_kinase_dom"/>
</dbReference>
<dbReference type="InterPro" id="IPR000253">
    <property type="entry name" value="FHA_dom"/>
</dbReference>
<keyword evidence="2" id="KW-1185">Reference proteome</keyword>
<protein>
    <submittedName>
        <fullName evidence="1">FHA domain-containing protein</fullName>
    </submittedName>
</protein>
<dbReference type="SUPFAM" id="SSF49879">
    <property type="entry name" value="SMAD/FHA domain"/>
    <property type="match status" value="1"/>
</dbReference>
<dbReference type="Gene3D" id="2.60.200.20">
    <property type="match status" value="1"/>
</dbReference>
<reference evidence="1 2" key="1">
    <citation type="submission" date="2018-09" db="EMBL/GenBank/DDBJ databases">
        <title>Genome sequencing of Lachnoanaerobaculum umeaense DSM 23576.</title>
        <authorList>
            <person name="Kook J.-K."/>
            <person name="Park S.-N."/>
            <person name="Lim Y.K."/>
        </authorList>
    </citation>
    <scope>NUCLEOTIDE SEQUENCE [LARGE SCALE GENOMIC DNA]</scope>
    <source>
        <strain evidence="2">DSM 23576 \ CCUG 58757</strain>
    </source>
</reference>
<accession>A0A385Q484</accession>
<dbReference type="OrthoDB" id="9788659at2"/>
<dbReference type="SMART" id="SM00240">
    <property type="entry name" value="FHA"/>
    <property type="match status" value="1"/>
</dbReference>
<dbReference type="Gene3D" id="1.10.510.10">
    <property type="entry name" value="Transferase(Phosphotransferase) domain 1"/>
    <property type="match status" value="1"/>
</dbReference>